<protein>
    <recommendedName>
        <fullName evidence="2">Response regulatory domain-containing protein</fullName>
    </recommendedName>
</protein>
<dbReference type="EMBL" id="MEWS01000009">
    <property type="protein sequence ID" value="OGC82726.1"/>
    <property type="molecule type" value="Genomic_DNA"/>
</dbReference>
<organism evidence="3 4">
    <name type="scientific">Candidatus Abawacabacteria bacterium RIFCSPHIGHO2_01_FULL_46_8</name>
    <dbReference type="NCBI Taxonomy" id="1817815"/>
    <lineage>
        <taxon>Bacteria</taxon>
        <taxon>Candidatus Abawacaibacteriota</taxon>
    </lineage>
</organism>
<gene>
    <name evidence="3" type="ORF">A2788_00330</name>
</gene>
<dbReference type="InterPro" id="IPR001789">
    <property type="entry name" value="Sig_transdc_resp-reg_receiver"/>
</dbReference>
<dbReference type="InterPro" id="IPR011006">
    <property type="entry name" value="CheY-like_superfamily"/>
</dbReference>
<evidence type="ECO:0000259" key="2">
    <source>
        <dbReference type="PROSITE" id="PS50110"/>
    </source>
</evidence>
<dbReference type="Proteomes" id="UP000177521">
    <property type="component" value="Unassembled WGS sequence"/>
</dbReference>
<evidence type="ECO:0000313" key="4">
    <source>
        <dbReference type="Proteomes" id="UP000177521"/>
    </source>
</evidence>
<comment type="caution">
    <text evidence="1">Lacks conserved residue(s) required for the propagation of feature annotation.</text>
</comment>
<evidence type="ECO:0000256" key="1">
    <source>
        <dbReference type="PROSITE-ProRule" id="PRU00169"/>
    </source>
</evidence>
<sequence>MWKGVIVSATVIVRGTKKPIAAQEGPAVSVIPRNIITGRCILLVDNDIRSREFMEDVLGLEEALVLTASSAKEALLLIEGVIDLT</sequence>
<proteinExistence type="predicted"/>
<dbReference type="PROSITE" id="PS50110">
    <property type="entry name" value="RESPONSE_REGULATORY"/>
    <property type="match status" value="1"/>
</dbReference>
<dbReference type="GO" id="GO:0000160">
    <property type="term" value="P:phosphorelay signal transduction system"/>
    <property type="evidence" value="ECO:0007669"/>
    <property type="project" value="InterPro"/>
</dbReference>
<reference evidence="3 4" key="1">
    <citation type="journal article" date="2016" name="Nat. Commun.">
        <title>Thousands of microbial genomes shed light on interconnected biogeochemical processes in an aquifer system.</title>
        <authorList>
            <person name="Anantharaman K."/>
            <person name="Brown C.T."/>
            <person name="Hug L.A."/>
            <person name="Sharon I."/>
            <person name="Castelle C.J."/>
            <person name="Probst A.J."/>
            <person name="Thomas B.C."/>
            <person name="Singh A."/>
            <person name="Wilkins M.J."/>
            <person name="Karaoz U."/>
            <person name="Brodie E.L."/>
            <person name="Williams K.H."/>
            <person name="Hubbard S.S."/>
            <person name="Banfield J.F."/>
        </authorList>
    </citation>
    <scope>NUCLEOTIDE SEQUENCE [LARGE SCALE GENOMIC DNA]</scope>
</reference>
<feature type="domain" description="Response regulatory" evidence="2">
    <location>
        <begin position="40"/>
        <end position="85"/>
    </location>
</feature>
<accession>A0A1F4XM49</accession>
<dbReference type="SUPFAM" id="SSF52172">
    <property type="entry name" value="CheY-like"/>
    <property type="match status" value="1"/>
</dbReference>
<comment type="caution">
    <text evidence="3">The sequence shown here is derived from an EMBL/GenBank/DDBJ whole genome shotgun (WGS) entry which is preliminary data.</text>
</comment>
<name>A0A1F4XM49_9BACT</name>
<dbReference type="AlphaFoldDB" id="A0A1F4XM49"/>
<evidence type="ECO:0000313" key="3">
    <source>
        <dbReference type="EMBL" id="OGC82726.1"/>
    </source>
</evidence>